<dbReference type="PROSITE" id="PS50110">
    <property type="entry name" value="RESPONSE_REGULATORY"/>
    <property type="match status" value="1"/>
</dbReference>
<dbReference type="SMART" id="SM00448">
    <property type="entry name" value="REC"/>
    <property type="match status" value="1"/>
</dbReference>
<accession>A0A432D2G4</accession>
<organism evidence="5 6">
    <name type="scientific">Vibrio aquaticus</name>
    <dbReference type="NCBI Taxonomy" id="2496559"/>
    <lineage>
        <taxon>Bacteria</taxon>
        <taxon>Pseudomonadati</taxon>
        <taxon>Pseudomonadota</taxon>
        <taxon>Gammaproteobacteria</taxon>
        <taxon>Vibrionales</taxon>
        <taxon>Vibrionaceae</taxon>
        <taxon>Vibrio</taxon>
    </lineage>
</organism>
<dbReference type="GO" id="GO:0006935">
    <property type="term" value="P:chemotaxis"/>
    <property type="evidence" value="ECO:0007669"/>
    <property type="project" value="UniProtKB-KW"/>
</dbReference>
<proteinExistence type="predicted"/>
<dbReference type="Proteomes" id="UP000268973">
    <property type="component" value="Unassembled WGS sequence"/>
</dbReference>
<evidence type="ECO:0000256" key="2">
    <source>
        <dbReference type="ARBA" id="ARBA00022553"/>
    </source>
</evidence>
<gene>
    <name evidence="5" type="ORF">EJ063_04680</name>
</gene>
<dbReference type="InterPro" id="IPR001789">
    <property type="entry name" value="Sig_transdc_resp-reg_receiver"/>
</dbReference>
<evidence type="ECO:0000256" key="1">
    <source>
        <dbReference type="ARBA" id="ARBA00022500"/>
    </source>
</evidence>
<sequence>MNILVCDDSKIARKAIIREINLTGSIEIFQAEDGREALDIIASHDIDLLFLDLTMPVMDGFEVLASLPVNDYPTKVVVVSGDIQSSAQQRCFELGALDFIEKPFKHHDLHQLFAKYNIPLHHSTASKPSKPSQQIDLIANVQEMSNVALGTSASLIAEQVGHFIEMPLPNVAFLHQSELKMAVQDIVNNSEYRAVSQRFAGNGINGEALVCLHGPELDKLGSLMGDEESNSTNEVILDIANLLISSFLVSFSKQLDISVSLRQPIVLEKSALQVSLNCHQFLAEHDKDVFTIEFVYTAKTLDVVCDVVFLMDNESTTAIEQILASIL</sequence>
<dbReference type="EMBL" id="RXZH01000001">
    <property type="protein sequence ID" value="RTZ18087.1"/>
    <property type="molecule type" value="Genomic_DNA"/>
</dbReference>
<evidence type="ECO:0000313" key="5">
    <source>
        <dbReference type="EMBL" id="RTZ18087.1"/>
    </source>
</evidence>
<dbReference type="Gene3D" id="3.40.50.2300">
    <property type="match status" value="1"/>
</dbReference>
<comment type="caution">
    <text evidence="5">The sequence shown here is derived from an EMBL/GenBank/DDBJ whole genome shotgun (WGS) entry which is preliminary data.</text>
</comment>
<dbReference type="PANTHER" id="PTHR44591">
    <property type="entry name" value="STRESS RESPONSE REGULATOR PROTEIN 1"/>
    <property type="match status" value="1"/>
</dbReference>
<dbReference type="AlphaFoldDB" id="A0A432D2G4"/>
<feature type="domain" description="Response regulatory" evidence="4">
    <location>
        <begin position="2"/>
        <end position="117"/>
    </location>
</feature>
<dbReference type="Gene3D" id="3.40.1550.10">
    <property type="entry name" value="CheC-like"/>
    <property type="match status" value="1"/>
</dbReference>
<dbReference type="SUPFAM" id="SSF103039">
    <property type="entry name" value="CheC-like"/>
    <property type="match status" value="1"/>
</dbReference>
<dbReference type="RefSeq" id="WP_126572834.1">
    <property type="nucleotide sequence ID" value="NZ_RXZH01000001.1"/>
</dbReference>
<dbReference type="GO" id="GO:0000160">
    <property type="term" value="P:phosphorelay signal transduction system"/>
    <property type="evidence" value="ECO:0007669"/>
    <property type="project" value="InterPro"/>
</dbReference>
<dbReference type="CDD" id="cd17910">
    <property type="entry name" value="CheC_ClassII"/>
    <property type="match status" value="1"/>
</dbReference>
<keyword evidence="1" id="KW-0145">Chemotaxis</keyword>
<dbReference type="InterPro" id="IPR028976">
    <property type="entry name" value="CheC-like_sf"/>
</dbReference>
<reference evidence="5 6" key="1">
    <citation type="submission" date="2018-12" db="EMBL/GenBank/DDBJ databases">
        <title>Vibrio sp. isolated from China Sea.</title>
        <authorList>
            <person name="Li Y."/>
        </authorList>
    </citation>
    <scope>NUCLEOTIDE SEQUENCE [LARGE SCALE GENOMIC DNA]</scope>
    <source>
        <strain evidence="5 6">BEI207</strain>
    </source>
</reference>
<dbReference type="InterPro" id="IPR050595">
    <property type="entry name" value="Bact_response_regulator"/>
</dbReference>
<evidence type="ECO:0000313" key="6">
    <source>
        <dbReference type="Proteomes" id="UP000268973"/>
    </source>
</evidence>
<feature type="modified residue" description="4-aspartylphosphate" evidence="3">
    <location>
        <position position="52"/>
    </location>
</feature>
<dbReference type="InterPro" id="IPR011006">
    <property type="entry name" value="CheY-like_superfamily"/>
</dbReference>
<dbReference type="Pfam" id="PF00072">
    <property type="entry name" value="Response_reg"/>
    <property type="match status" value="1"/>
</dbReference>
<evidence type="ECO:0000256" key="3">
    <source>
        <dbReference type="PROSITE-ProRule" id="PRU00169"/>
    </source>
</evidence>
<dbReference type="OrthoDB" id="281471at2"/>
<protein>
    <submittedName>
        <fullName evidence="5">Response regulator</fullName>
    </submittedName>
</protein>
<keyword evidence="2 3" id="KW-0597">Phosphoprotein</keyword>
<keyword evidence="6" id="KW-1185">Reference proteome</keyword>
<dbReference type="CDD" id="cd17593">
    <property type="entry name" value="REC_CheC-like"/>
    <property type="match status" value="1"/>
</dbReference>
<dbReference type="SUPFAM" id="SSF52172">
    <property type="entry name" value="CheY-like"/>
    <property type="match status" value="1"/>
</dbReference>
<dbReference type="PANTHER" id="PTHR44591:SF24">
    <property type="entry name" value="PROTEIN-GLUTAMATE METHYLESTERASE_PROTEIN-GLUTAMINE GLUTAMINASE 1"/>
    <property type="match status" value="1"/>
</dbReference>
<name>A0A432D2G4_9VIBR</name>
<evidence type="ECO:0000259" key="4">
    <source>
        <dbReference type="PROSITE" id="PS50110"/>
    </source>
</evidence>